<dbReference type="AlphaFoldDB" id="A0AAD1X1U7"/>
<keyword evidence="3" id="KW-1185">Reference proteome</keyword>
<gene>
    <name evidence="2" type="ORF">ECRASSUSDP1_LOCUS1278</name>
</gene>
<proteinExistence type="predicted"/>
<organism evidence="2 3">
    <name type="scientific">Euplotes crassus</name>
    <dbReference type="NCBI Taxonomy" id="5936"/>
    <lineage>
        <taxon>Eukaryota</taxon>
        <taxon>Sar</taxon>
        <taxon>Alveolata</taxon>
        <taxon>Ciliophora</taxon>
        <taxon>Intramacronucleata</taxon>
        <taxon>Spirotrichea</taxon>
        <taxon>Hypotrichia</taxon>
        <taxon>Euplotida</taxon>
        <taxon>Euplotidae</taxon>
        <taxon>Moneuplotes</taxon>
    </lineage>
</organism>
<dbReference type="EMBL" id="CAMPGE010001207">
    <property type="protein sequence ID" value="CAI2359983.1"/>
    <property type="molecule type" value="Genomic_DNA"/>
</dbReference>
<reference evidence="2" key="1">
    <citation type="submission" date="2023-07" db="EMBL/GenBank/DDBJ databases">
        <authorList>
            <consortium name="AG Swart"/>
            <person name="Singh M."/>
            <person name="Singh A."/>
            <person name="Seah K."/>
            <person name="Emmerich C."/>
        </authorList>
    </citation>
    <scope>NUCLEOTIDE SEQUENCE</scope>
    <source>
        <strain evidence="2">DP1</strain>
    </source>
</reference>
<sequence length="387" mass="44528">MEKATECFKNIKSLNREKSANSLNANFTSQRKPTQTCNMGTDPERSLKCSECIKRNSKHGSFCSCDLLTKLSYNSMQDPKLFSMEISNLAESFERRQKIGIGQVTLSTSQIKELLKDCSRTINEMIRDFEEKHEKQKLKHLDALVEQSKEIQQLTKSIHELALGNNALKAQVEALKSSASLPEIDDVYSLKQKNDELEEEIQELMDKIKYTRQRENKILYLFYCAQEEGIPLQDIFDKKIRKIPTERFEGIINSEASKIEIDHNQIRNKKKEMDDSIDVSSHVPSVSYETSYEPIAQGKQKKIKKPDCIKTLNFDCLSAFRGSSTDQNSKTNNFSELLKADNFRSKKSISHFDEPRQFHGSHKKMPSIIMPQCEFDVNLSKATRQSQ</sequence>
<comment type="caution">
    <text evidence="2">The sequence shown here is derived from an EMBL/GenBank/DDBJ whole genome shotgun (WGS) entry which is preliminary data.</text>
</comment>
<keyword evidence="1" id="KW-0175">Coiled coil</keyword>
<dbReference type="Proteomes" id="UP001295684">
    <property type="component" value="Unassembled WGS sequence"/>
</dbReference>
<name>A0AAD1X1U7_EUPCR</name>
<feature type="coiled-coil region" evidence="1">
    <location>
        <begin position="187"/>
        <end position="214"/>
    </location>
</feature>
<evidence type="ECO:0000256" key="1">
    <source>
        <dbReference type="SAM" id="Coils"/>
    </source>
</evidence>
<accession>A0AAD1X1U7</accession>
<protein>
    <submittedName>
        <fullName evidence="2">Uncharacterized protein</fullName>
    </submittedName>
</protein>
<evidence type="ECO:0000313" key="2">
    <source>
        <dbReference type="EMBL" id="CAI2359983.1"/>
    </source>
</evidence>
<evidence type="ECO:0000313" key="3">
    <source>
        <dbReference type="Proteomes" id="UP001295684"/>
    </source>
</evidence>